<dbReference type="PANTHER" id="PTHR13887:SF14">
    <property type="entry name" value="DISULFIDE BOND FORMATION PROTEIN D"/>
    <property type="match status" value="1"/>
</dbReference>
<dbReference type="PANTHER" id="PTHR13887">
    <property type="entry name" value="GLUTATHIONE S-TRANSFERASE KAPPA"/>
    <property type="match status" value="1"/>
</dbReference>
<dbReference type="AlphaFoldDB" id="A0A1F5ZQR3"/>
<dbReference type="CDD" id="cd02972">
    <property type="entry name" value="DsbA_family"/>
    <property type="match status" value="1"/>
</dbReference>
<keyword evidence="5" id="KW-0676">Redox-active center</keyword>
<feature type="compositionally biased region" description="Polar residues" evidence="6">
    <location>
        <begin position="139"/>
        <end position="156"/>
    </location>
</feature>
<evidence type="ECO:0000256" key="6">
    <source>
        <dbReference type="SAM" id="MobiDB-lite"/>
    </source>
</evidence>
<dbReference type="Proteomes" id="UP000177383">
    <property type="component" value="Unassembled WGS sequence"/>
</dbReference>
<dbReference type="Pfam" id="PF01323">
    <property type="entry name" value="DSBA"/>
    <property type="match status" value="1"/>
</dbReference>
<evidence type="ECO:0000256" key="3">
    <source>
        <dbReference type="ARBA" id="ARBA00023002"/>
    </source>
</evidence>
<keyword evidence="7" id="KW-0812">Transmembrane</keyword>
<dbReference type="PROSITE" id="PS51352">
    <property type="entry name" value="THIOREDOXIN_2"/>
    <property type="match status" value="1"/>
</dbReference>
<evidence type="ECO:0000259" key="8">
    <source>
        <dbReference type="PROSITE" id="PS51352"/>
    </source>
</evidence>
<dbReference type="Gene3D" id="3.40.30.10">
    <property type="entry name" value="Glutaredoxin"/>
    <property type="match status" value="2"/>
</dbReference>
<feature type="region of interest" description="Disordered" evidence="6">
    <location>
        <begin position="139"/>
        <end position="170"/>
    </location>
</feature>
<dbReference type="SUPFAM" id="SSF52833">
    <property type="entry name" value="Thioredoxin-like"/>
    <property type="match status" value="1"/>
</dbReference>
<dbReference type="Pfam" id="PF13462">
    <property type="entry name" value="Thioredoxin_4"/>
    <property type="match status" value="1"/>
</dbReference>
<keyword evidence="3" id="KW-0560">Oxidoreductase</keyword>
<evidence type="ECO:0000256" key="4">
    <source>
        <dbReference type="ARBA" id="ARBA00023157"/>
    </source>
</evidence>
<sequence>MADQSSKYTINYILVGVLVVAAFLIGSLYTKVTILEKGTVNQENSQAAGEQTAGKYKTFDEALSDFAKQVGIDGKKLVSCTNSGSKKAKVTADTKTGEGVGVSGTPAFFVNGRFLGGAYPFESFKEIIDKELAGEGSSTVEDYSESLQQAAQNGSFNPEPKGVELGGSPVRGDKNAKVTIVEFSDFQCPFCVRAHPTMKQVLKEYEGKVKLVYKHFPLTSIHPKAEKAAQASECAKDQGKFWEFHDKLFDNSTEWVNI</sequence>
<protein>
    <recommendedName>
        <fullName evidence="8">Thioredoxin domain-containing protein</fullName>
    </recommendedName>
</protein>
<evidence type="ECO:0000256" key="2">
    <source>
        <dbReference type="ARBA" id="ARBA00022729"/>
    </source>
</evidence>
<evidence type="ECO:0000256" key="7">
    <source>
        <dbReference type="SAM" id="Phobius"/>
    </source>
</evidence>
<dbReference type="InterPro" id="IPR012336">
    <property type="entry name" value="Thioredoxin-like_fold"/>
</dbReference>
<feature type="transmembrane region" description="Helical" evidence="7">
    <location>
        <begin position="12"/>
        <end position="29"/>
    </location>
</feature>
<comment type="caution">
    <text evidence="9">The sequence shown here is derived from an EMBL/GenBank/DDBJ whole genome shotgun (WGS) entry which is preliminary data.</text>
</comment>
<organism evidence="9 10">
    <name type="scientific">Candidatus Gottesmanbacteria bacterium RIFCSPHIGHO2_01_FULL_39_10</name>
    <dbReference type="NCBI Taxonomy" id="1798375"/>
    <lineage>
        <taxon>Bacteria</taxon>
        <taxon>Candidatus Gottesmaniibacteriota</taxon>
    </lineage>
</organism>
<keyword evidence="2" id="KW-0732">Signal</keyword>
<keyword evidence="7" id="KW-0472">Membrane</keyword>
<feature type="domain" description="Thioredoxin" evidence="8">
    <location>
        <begin position="151"/>
        <end position="258"/>
    </location>
</feature>
<proteinExistence type="inferred from homology"/>
<reference evidence="9 10" key="1">
    <citation type="journal article" date="2016" name="Nat. Commun.">
        <title>Thousands of microbial genomes shed light on interconnected biogeochemical processes in an aquifer system.</title>
        <authorList>
            <person name="Anantharaman K."/>
            <person name="Brown C.T."/>
            <person name="Hug L.A."/>
            <person name="Sharon I."/>
            <person name="Castelle C.J."/>
            <person name="Probst A.J."/>
            <person name="Thomas B.C."/>
            <person name="Singh A."/>
            <person name="Wilkins M.J."/>
            <person name="Karaoz U."/>
            <person name="Brodie E.L."/>
            <person name="Williams K.H."/>
            <person name="Hubbard S.S."/>
            <person name="Banfield J.F."/>
        </authorList>
    </citation>
    <scope>NUCLEOTIDE SEQUENCE [LARGE SCALE GENOMIC DNA]</scope>
</reference>
<dbReference type="InterPro" id="IPR036249">
    <property type="entry name" value="Thioredoxin-like_sf"/>
</dbReference>
<keyword evidence="4" id="KW-1015">Disulfide bond</keyword>
<evidence type="ECO:0000313" key="10">
    <source>
        <dbReference type="Proteomes" id="UP000177383"/>
    </source>
</evidence>
<evidence type="ECO:0000313" key="9">
    <source>
        <dbReference type="EMBL" id="OGG14788.1"/>
    </source>
</evidence>
<gene>
    <name evidence="9" type="ORF">A2773_06840</name>
</gene>
<dbReference type="InterPro" id="IPR001853">
    <property type="entry name" value="DSBA-like_thioredoxin_dom"/>
</dbReference>
<dbReference type="EMBL" id="MFJE01000011">
    <property type="protein sequence ID" value="OGG14788.1"/>
    <property type="molecule type" value="Genomic_DNA"/>
</dbReference>
<accession>A0A1F5ZQR3</accession>
<dbReference type="STRING" id="1798375.A2773_06840"/>
<evidence type="ECO:0000256" key="1">
    <source>
        <dbReference type="ARBA" id="ARBA00005791"/>
    </source>
</evidence>
<dbReference type="GO" id="GO:0016491">
    <property type="term" value="F:oxidoreductase activity"/>
    <property type="evidence" value="ECO:0007669"/>
    <property type="project" value="UniProtKB-KW"/>
</dbReference>
<comment type="similarity">
    <text evidence="1">Belongs to the thioredoxin family. DsbA subfamily.</text>
</comment>
<name>A0A1F5ZQR3_9BACT</name>
<dbReference type="InterPro" id="IPR013766">
    <property type="entry name" value="Thioredoxin_domain"/>
</dbReference>
<keyword evidence="7" id="KW-1133">Transmembrane helix</keyword>
<evidence type="ECO:0000256" key="5">
    <source>
        <dbReference type="ARBA" id="ARBA00023284"/>
    </source>
</evidence>